<dbReference type="InterPro" id="IPR000182">
    <property type="entry name" value="GNAT_dom"/>
</dbReference>
<dbReference type="PANTHER" id="PTHR43233:SF1">
    <property type="entry name" value="FAMILY N-ACETYLTRANSFERASE, PUTATIVE (AFU_ORTHOLOGUE AFUA_6G03350)-RELATED"/>
    <property type="match status" value="1"/>
</dbReference>
<sequence>MEILELKDNKKAFIRLYEEKDFRKIQALNKEEGWNTLVENYLSTKEAWKNSDVALVIEIEEQEIIGYTRGLTDTCITLFICELLIDNQYRGLGLGKKIIHYLHNMYPNTRIELLADSSSRSFYEEFGFRTFYGYRKTKEE</sequence>
<dbReference type="SUPFAM" id="SSF55729">
    <property type="entry name" value="Acyl-CoA N-acyltransferases (Nat)"/>
    <property type="match status" value="1"/>
</dbReference>
<name>A0ABY5JXT4_9BACI</name>
<evidence type="ECO:0000259" key="1">
    <source>
        <dbReference type="PROSITE" id="PS51186"/>
    </source>
</evidence>
<protein>
    <submittedName>
        <fullName evidence="2">GNAT family N-acetyltransferase</fullName>
    </submittedName>
</protein>
<dbReference type="Pfam" id="PF13673">
    <property type="entry name" value="Acetyltransf_10"/>
    <property type="match status" value="1"/>
</dbReference>
<dbReference type="PANTHER" id="PTHR43233">
    <property type="entry name" value="FAMILY N-ACETYLTRANSFERASE, PUTATIVE (AFU_ORTHOLOGUE AFUA_6G03350)-RELATED"/>
    <property type="match status" value="1"/>
</dbReference>
<dbReference type="RefSeq" id="WP_256708687.1">
    <property type="nucleotide sequence ID" value="NZ_CP101914.1"/>
</dbReference>
<keyword evidence="3" id="KW-1185">Reference proteome</keyword>
<gene>
    <name evidence="2" type="ORF">NP439_02775</name>
</gene>
<dbReference type="Gene3D" id="3.40.630.30">
    <property type="match status" value="1"/>
</dbReference>
<reference evidence="2" key="1">
    <citation type="submission" date="2022-07" db="EMBL/GenBank/DDBJ databases">
        <title>FELIX.</title>
        <authorList>
            <person name="Wan K.H."/>
            <person name="Park S."/>
            <person name="Lawrence Q."/>
            <person name="Eichenberger J.P."/>
            <person name="Booth B.W."/>
            <person name="Piaggio A.J."/>
            <person name="Chandler J.C."/>
            <person name="Franklin A.B."/>
            <person name="Celniker S.E."/>
        </authorList>
    </citation>
    <scope>NUCLEOTIDE SEQUENCE</scope>
    <source>
        <strain evidence="2">QA-1986 374</strain>
    </source>
</reference>
<dbReference type="EMBL" id="CP101914">
    <property type="protein sequence ID" value="UUI03637.1"/>
    <property type="molecule type" value="Genomic_DNA"/>
</dbReference>
<dbReference type="InterPro" id="IPR053144">
    <property type="entry name" value="Acetyltransferase_Butenolide"/>
</dbReference>
<accession>A0ABY5JXT4</accession>
<organism evidence="2 3">
    <name type="scientific">Oceanobacillus jeddahense</name>
    <dbReference type="NCBI Taxonomy" id="1462527"/>
    <lineage>
        <taxon>Bacteria</taxon>
        <taxon>Bacillati</taxon>
        <taxon>Bacillota</taxon>
        <taxon>Bacilli</taxon>
        <taxon>Bacillales</taxon>
        <taxon>Bacillaceae</taxon>
        <taxon>Oceanobacillus</taxon>
    </lineage>
</organism>
<proteinExistence type="predicted"/>
<dbReference type="PROSITE" id="PS51186">
    <property type="entry name" value="GNAT"/>
    <property type="match status" value="1"/>
</dbReference>
<evidence type="ECO:0000313" key="2">
    <source>
        <dbReference type="EMBL" id="UUI03637.1"/>
    </source>
</evidence>
<dbReference type="Proteomes" id="UP001059773">
    <property type="component" value="Chromosome"/>
</dbReference>
<evidence type="ECO:0000313" key="3">
    <source>
        <dbReference type="Proteomes" id="UP001059773"/>
    </source>
</evidence>
<feature type="domain" description="N-acetyltransferase" evidence="1">
    <location>
        <begin position="12"/>
        <end position="140"/>
    </location>
</feature>
<dbReference type="InterPro" id="IPR016181">
    <property type="entry name" value="Acyl_CoA_acyltransferase"/>
</dbReference>